<proteinExistence type="predicted"/>
<dbReference type="EMBL" id="LXEO01000015">
    <property type="protein sequence ID" value="OAT19409.1"/>
    <property type="molecule type" value="Genomic_DNA"/>
</dbReference>
<dbReference type="Pfam" id="PF15977">
    <property type="entry name" value="HTH_46"/>
    <property type="match status" value="1"/>
</dbReference>
<dbReference type="Gene3D" id="2.60.120.10">
    <property type="entry name" value="Jelly Rolls"/>
    <property type="match status" value="1"/>
</dbReference>
<accession>A0A1B7HUQ9</accession>
<gene>
    <name evidence="2" type="ORF">M979_1300</name>
</gene>
<dbReference type="AlphaFoldDB" id="A0A1B7HUQ9"/>
<organism evidence="2 3">
    <name type="scientific">Buttiauxella noackiae ATCC 51607</name>
    <dbReference type="NCBI Taxonomy" id="1354255"/>
    <lineage>
        <taxon>Bacteria</taxon>
        <taxon>Pseudomonadati</taxon>
        <taxon>Pseudomonadota</taxon>
        <taxon>Gammaproteobacteria</taxon>
        <taxon>Enterobacterales</taxon>
        <taxon>Enterobacteriaceae</taxon>
        <taxon>Buttiauxella</taxon>
    </lineage>
</organism>
<dbReference type="Proteomes" id="UP000078286">
    <property type="component" value="Unassembled WGS sequence"/>
</dbReference>
<dbReference type="RefSeq" id="WP_034455572.1">
    <property type="nucleotide sequence ID" value="NZ_LXEO01000015.1"/>
</dbReference>
<dbReference type="PATRIC" id="fig|1354255.3.peg.1343"/>
<name>A0A1B7HUQ9_9ENTR</name>
<feature type="domain" description="IprA winged helix-turn-helix" evidence="1">
    <location>
        <begin position="147"/>
        <end position="214"/>
    </location>
</feature>
<evidence type="ECO:0000259" key="1">
    <source>
        <dbReference type="Pfam" id="PF15977"/>
    </source>
</evidence>
<comment type="caution">
    <text evidence="2">The sequence shown here is derived from an EMBL/GenBank/DDBJ whole genome shotgun (WGS) entry which is preliminary data.</text>
</comment>
<evidence type="ECO:0000313" key="2">
    <source>
        <dbReference type="EMBL" id="OAT19409.1"/>
    </source>
</evidence>
<protein>
    <recommendedName>
        <fullName evidence="1">IprA winged helix-turn-helix domain-containing protein</fullName>
    </recommendedName>
</protein>
<reference evidence="2 3" key="1">
    <citation type="submission" date="2016-04" db="EMBL/GenBank/DDBJ databases">
        <title>ATOL: Assembling a taxonomically balanced genome-scale reconstruction of the evolutionary history of the Enterobacteriaceae.</title>
        <authorList>
            <person name="Plunkett G.III."/>
            <person name="Neeno-Eckwall E.C."/>
            <person name="Glasner J.D."/>
            <person name="Perna N.T."/>
        </authorList>
    </citation>
    <scope>NUCLEOTIDE SEQUENCE [LARGE SCALE GENOMIC DNA]</scope>
    <source>
        <strain evidence="2 3">ATCC 51607</strain>
    </source>
</reference>
<evidence type="ECO:0000313" key="3">
    <source>
        <dbReference type="Proteomes" id="UP000078286"/>
    </source>
</evidence>
<dbReference type="InterPro" id="IPR014710">
    <property type="entry name" value="RmlC-like_jellyroll"/>
</dbReference>
<keyword evidence="3" id="KW-1185">Reference proteome</keyword>
<dbReference type="InterPro" id="IPR041687">
    <property type="entry name" value="HTH_46"/>
</dbReference>
<sequence>MKKTSILIGCNMMHKKPLADINLLINSLAPNANKIVTADKQSLNYKTGGQHNCFLLHGGNVTLYRYADGMILNSEAAPYVFGLSTQLVENDYLYIRAQAASEISILTIEEANRIIDRDNLWKNLSTLLIYTATRIYDHCTKISSLSSYEVICYQLYELMNETEEVRNSVSIVSYILSRTFLSRSTIMKILAQLKTGNYIVTEKGLLKAINNIPSRY</sequence>